<dbReference type="InterPro" id="IPR051878">
    <property type="entry name" value="ZNRF_ubiq-protein_ligase"/>
</dbReference>
<dbReference type="EC" id="2.3.2.27" evidence="6"/>
<keyword evidence="10" id="KW-0967">Endosome</keyword>
<dbReference type="InterPro" id="IPR013083">
    <property type="entry name" value="Znf_RING/FYVE/PHD"/>
</dbReference>
<dbReference type="SUPFAM" id="SSF57850">
    <property type="entry name" value="RING/U-box"/>
    <property type="match status" value="1"/>
</dbReference>
<evidence type="ECO:0000256" key="15">
    <source>
        <dbReference type="ARBA" id="ARBA00023228"/>
    </source>
</evidence>
<dbReference type="InterPro" id="IPR001841">
    <property type="entry name" value="Znf_RING"/>
</dbReference>
<comment type="caution">
    <text evidence="21">The sequence shown here is derived from an EMBL/GenBank/DDBJ whole genome shotgun (WGS) entry which is preliminary data.</text>
</comment>
<evidence type="ECO:0000256" key="7">
    <source>
        <dbReference type="ARBA" id="ARBA00022679"/>
    </source>
</evidence>
<evidence type="ECO:0000256" key="5">
    <source>
        <dbReference type="ARBA" id="ARBA00004906"/>
    </source>
</evidence>
<evidence type="ECO:0000256" key="12">
    <source>
        <dbReference type="ARBA" id="ARBA00022786"/>
    </source>
</evidence>
<evidence type="ECO:0000256" key="11">
    <source>
        <dbReference type="ARBA" id="ARBA00022771"/>
    </source>
</evidence>
<dbReference type="InterPro" id="IPR011011">
    <property type="entry name" value="Znf_FYVE_PHD"/>
</dbReference>
<dbReference type="CDD" id="cd16489">
    <property type="entry name" value="mRING-CH-C4HC2H_ZNRF"/>
    <property type="match status" value="1"/>
</dbReference>
<feature type="domain" description="RING-type" evidence="19">
    <location>
        <begin position="527"/>
        <end position="570"/>
    </location>
</feature>
<comment type="catalytic activity">
    <reaction evidence="1">
        <text>S-ubiquitinyl-[E2 ubiquitin-conjugating enzyme]-L-cysteine + [acceptor protein]-L-lysine = [E2 ubiquitin-conjugating enzyme]-L-cysteine + N(6)-ubiquitinyl-[acceptor protein]-L-lysine.</text>
        <dbReference type="EC" id="2.3.2.27"/>
    </reaction>
</comment>
<dbReference type="Pfam" id="PF13639">
    <property type="entry name" value="zf-RING_2"/>
    <property type="match status" value="1"/>
</dbReference>
<dbReference type="Pfam" id="PF01363">
    <property type="entry name" value="FYVE"/>
    <property type="match status" value="1"/>
</dbReference>
<evidence type="ECO:0000259" key="20">
    <source>
        <dbReference type="PROSITE" id="PS50178"/>
    </source>
</evidence>
<feature type="compositionally biased region" description="Low complexity" evidence="18">
    <location>
        <begin position="1"/>
        <end position="21"/>
    </location>
</feature>
<dbReference type="EMBL" id="JAXOVC010000003">
    <property type="protein sequence ID" value="KAK4504247.1"/>
    <property type="molecule type" value="Genomic_DNA"/>
</dbReference>
<dbReference type="InterPro" id="IPR000306">
    <property type="entry name" value="Znf_FYVE"/>
</dbReference>
<feature type="compositionally biased region" description="Low complexity" evidence="18">
    <location>
        <begin position="312"/>
        <end position="321"/>
    </location>
</feature>
<sequence>MSNEPSRSNNNTTSTASSAYAGRPTAQDDLTWLDFLRTAGGTVRDDPRPQQLDRTDSAERKRRHTGSEPQRRTQPHPYQSYNRPSAPSASSQLGNSLETAIDLTTPPRPPQQRPPQPPTSRPAPSAVRTMDTRAHVWDVAPRESELRRPKWQPDHEASECPVCHNEFSIFYRRHHCRKCGRVVCATCSPHRITIPRQYIVQPPNPFYEDEGNPSSPVDINPALGGGEVVRVCNPCVPDPWTPSTLSPPSLNAATGSVNSDTFPCMWDGHEPEEYLRSERYLEWRRERRERARTLQNASVNRGNQNAQQPGTSSSHSASGSAQRRESTAGVQGRPSSNGWGLFPSAPSARVERTAGLSASAHRELVSQFDGRYQHTQNGGSSPMPINRPPPSLPNRPPPPPPGQAGPPTRAPPAVPQQRPRREVKEEDECPVCGIEMPPGEAVREAHIQDCIASRFSSTPSQRPRQQPRSRSAIANAIAAAAAPLQETASNAAEGSRPRATSYRPRGMALYRATEKDCTTEEGEPQECVICFEEFEEGDEMGRMECLCKFHRACIRQWWETKGQGSCPTHQLHD</sequence>
<comment type="subcellular location">
    <subcellularLocation>
        <location evidence="3">Endosome</location>
    </subcellularLocation>
    <subcellularLocation>
        <location evidence="4">Lysosome</location>
    </subcellularLocation>
    <subcellularLocation>
        <location evidence="2">Membrane</location>
        <topology evidence="2">Peripheral membrane protein</topology>
    </subcellularLocation>
</comment>
<dbReference type="PANTHER" id="PTHR46661:SF4">
    <property type="entry name" value="RING-TYPE DOMAIN-CONTAINING PROTEIN"/>
    <property type="match status" value="1"/>
</dbReference>
<dbReference type="PANTHER" id="PTHR46661">
    <property type="entry name" value="E3 UBIQUITIN-PROTEIN LIGASE ZNRF1-LIKE PROTEIN"/>
    <property type="match status" value="1"/>
</dbReference>
<evidence type="ECO:0000256" key="13">
    <source>
        <dbReference type="ARBA" id="ARBA00022833"/>
    </source>
</evidence>
<feature type="compositionally biased region" description="Basic and acidic residues" evidence="18">
    <location>
        <begin position="43"/>
        <end position="71"/>
    </location>
</feature>
<proteinExistence type="predicted"/>
<dbReference type="InterPro" id="IPR017455">
    <property type="entry name" value="Znf_FYVE-rel"/>
</dbReference>
<dbReference type="SMART" id="SM00184">
    <property type="entry name" value="RING"/>
    <property type="match status" value="1"/>
</dbReference>
<dbReference type="PROSITE" id="PS50178">
    <property type="entry name" value="ZF_FYVE"/>
    <property type="match status" value="1"/>
</dbReference>
<feature type="region of interest" description="Disordered" evidence="18">
    <location>
        <begin position="372"/>
        <end position="432"/>
    </location>
</feature>
<feature type="domain" description="FYVE-type" evidence="20">
    <location>
        <begin position="154"/>
        <end position="235"/>
    </location>
</feature>
<name>A0ABR0ERY5_ZASCE</name>
<keyword evidence="12" id="KW-0833">Ubl conjugation pathway</keyword>
<evidence type="ECO:0000256" key="3">
    <source>
        <dbReference type="ARBA" id="ARBA00004177"/>
    </source>
</evidence>
<keyword evidence="9" id="KW-0479">Metal-binding</keyword>
<keyword evidence="13" id="KW-0862">Zinc</keyword>
<evidence type="ECO:0000256" key="1">
    <source>
        <dbReference type="ARBA" id="ARBA00000900"/>
    </source>
</evidence>
<evidence type="ECO:0000259" key="19">
    <source>
        <dbReference type="PROSITE" id="PS50089"/>
    </source>
</evidence>
<evidence type="ECO:0000256" key="2">
    <source>
        <dbReference type="ARBA" id="ARBA00004170"/>
    </source>
</evidence>
<evidence type="ECO:0000256" key="16">
    <source>
        <dbReference type="ARBA" id="ARBA00023288"/>
    </source>
</evidence>
<feature type="compositionally biased region" description="Polar residues" evidence="18">
    <location>
        <begin position="293"/>
        <end position="311"/>
    </location>
</feature>
<dbReference type="Gene3D" id="3.30.40.10">
    <property type="entry name" value="Zinc/RING finger domain, C3HC4 (zinc finger)"/>
    <property type="match status" value="2"/>
</dbReference>
<keyword evidence="16" id="KW-0449">Lipoprotein</keyword>
<accession>A0ABR0ERY5</accession>
<feature type="region of interest" description="Disordered" evidence="18">
    <location>
        <begin position="1"/>
        <end position="135"/>
    </location>
</feature>
<protein>
    <recommendedName>
        <fullName evidence="6">RING-type E3 ubiquitin transferase</fullName>
        <ecNumber evidence="6">2.3.2.27</ecNumber>
    </recommendedName>
</protein>
<evidence type="ECO:0000256" key="10">
    <source>
        <dbReference type="ARBA" id="ARBA00022753"/>
    </source>
</evidence>
<evidence type="ECO:0000256" key="14">
    <source>
        <dbReference type="ARBA" id="ARBA00023136"/>
    </source>
</evidence>
<keyword evidence="7" id="KW-0808">Transferase</keyword>
<dbReference type="SUPFAM" id="SSF57903">
    <property type="entry name" value="FYVE/PHD zinc finger"/>
    <property type="match status" value="1"/>
</dbReference>
<dbReference type="Proteomes" id="UP001305779">
    <property type="component" value="Unassembled WGS sequence"/>
</dbReference>
<evidence type="ECO:0000313" key="21">
    <source>
        <dbReference type="EMBL" id="KAK4504247.1"/>
    </source>
</evidence>
<feature type="region of interest" description="Disordered" evidence="18">
    <location>
        <begin position="293"/>
        <end position="344"/>
    </location>
</feature>
<evidence type="ECO:0000313" key="22">
    <source>
        <dbReference type="Proteomes" id="UP001305779"/>
    </source>
</evidence>
<feature type="compositionally biased region" description="Pro residues" evidence="18">
    <location>
        <begin position="106"/>
        <end position="121"/>
    </location>
</feature>
<comment type="pathway">
    <text evidence="5">Protein modification; protein ubiquitination.</text>
</comment>
<organism evidence="21 22">
    <name type="scientific">Zasmidium cellare</name>
    <name type="common">Wine cellar mold</name>
    <name type="synonym">Racodium cellare</name>
    <dbReference type="NCBI Taxonomy" id="395010"/>
    <lineage>
        <taxon>Eukaryota</taxon>
        <taxon>Fungi</taxon>
        <taxon>Dikarya</taxon>
        <taxon>Ascomycota</taxon>
        <taxon>Pezizomycotina</taxon>
        <taxon>Dothideomycetes</taxon>
        <taxon>Dothideomycetidae</taxon>
        <taxon>Mycosphaerellales</taxon>
        <taxon>Mycosphaerellaceae</taxon>
        <taxon>Zasmidium</taxon>
    </lineage>
</organism>
<evidence type="ECO:0000256" key="6">
    <source>
        <dbReference type="ARBA" id="ARBA00012483"/>
    </source>
</evidence>
<dbReference type="SMART" id="SM00064">
    <property type="entry name" value="FYVE"/>
    <property type="match status" value="1"/>
</dbReference>
<dbReference type="PROSITE" id="PS50089">
    <property type="entry name" value="ZF_RING_2"/>
    <property type="match status" value="1"/>
</dbReference>
<keyword evidence="14" id="KW-0472">Membrane</keyword>
<evidence type="ECO:0000256" key="8">
    <source>
        <dbReference type="ARBA" id="ARBA00022707"/>
    </source>
</evidence>
<keyword evidence="15" id="KW-0458">Lysosome</keyword>
<reference evidence="21 22" key="1">
    <citation type="journal article" date="2023" name="G3 (Bethesda)">
        <title>A chromosome-level genome assembly of Zasmidium syzygii isolated from banana leaves.</title>
        <authorList>
            <person name="van Westerhoven A.C."/>
            <person name="Mehrabi R."/>
            <person name="Talebi R."/>
            <person name="Steentjes M.B.F."/>
            <person name="Corcolon B."/>
            <person name="Chong P.A."/>
            <person name="Kema G.H.J."/>
            <person name="Seidl M.F."/>
        </authorList>
    </citation>
    <scope>NUCLEOTIDE SEQUENCE [LARGE SCALE GENOMIC DNA]</scope>
    <source>
        <strain evidence="21 22">P124</strain>
    </source>
</reference>
<keyword evidence="11 17" id="KW-0863">Zinc-finger</keyword>
<feature type="compositionally biased region" description="Polar residues" evidence="18">
    <location>
        <begin position="76"/>
        <end position="98"/>
    </location>
</feature>
<feature type="compositionally biased region" description="Pro residues" evidence="18">
    <location>
        <begin position="385"/>
        <end position="414"/>
    </location>
</feature>
<keyword evidence="22" id="KW-1185">Reference proteome</keyword>
<gene>
    <name evidence="21" type="ORF">PRZ48_005163</name>
</gene>
<evidence type="ECO:0000256" key="9">
    <source>
        <dbReference type="ARBA" id="ARBA00022723"/>
    </source>
</evidence>
<evidence type="ECO:0000256" key="4">
    <source>
        <dbReference type="ARBA" id="ARBA00004371"/>
    </source>
</evidence>
<evidence type="ECO:0000256" key="17">
    <source>
        <dbReference type="PROSITE-ProRule" id="PRU00175"/>
    </source>
</evidence>
<keyword evidence="8" id="KW-0519">Myristate</keyword>
<evidence type="ECO:0000256" key="18">
    <source>
        <dbReference type="SAM" id="MobiDB-lite"/>
    </source>
</evidence>